<organism evidence="1 2">
    <name type="scientific">Sus scrofa</name>
    <name type="common">Pig</name>
    <dbReference type="NCBI Taxonomy" id="9823"/>
    <lineage>
        <taxon>Eukaryota</taxon>
        <taxon>Metazoa</taxon>
        <taxon>Chordata</taxon>
        <taxon>Craniata</taxon>
        <taxon>Vertebrata</taxon>
        <taxon>Euteleostomi</taxon>
        <taxon>Mammalia</taxon>
        <taxon>Eutheria</taxon>
        <taxon>Laurasiatheria</taxon>
        <taxon>Artiodactyla</taxon>
        <taxon>Suina</taxon>
        <taxon>Suidae</taxon>
        <taxon>Sus</taxon>
    </lineage>
</organism>
<dbReference type="Proteomes" id="UP000314985">
    <property type="component" value="Chromosome 6"/>
</dbReference>
<reference evidence="1 2" key="1">
    <citation type="submission" date="2017-08" db="EMBL/GenBank/DDBJ databases">
        <title>USMARCv1.0.</title>
        <authorList>
            <person name="Hannum G.I."/>
            <person name="Koren S."/>
            <person name="Schroeder S.G."/>
            <person name="Chin S.C."/>
            <person name="Nonneman D.J."/>
            <person name="Becker S.A."/>
            <person name="Rosen B.D."/>
            <person name="Bickhart D.M."/>
            <person name="Putnam N.H."/>
            <person name="Green R.E."/>
            <person name="Tuggle C.K."/>
            <person name="Liu H."/>
            <person name="Rohrer G.A."/>
            <person name="Warr A."/>
            <person name="Hall R."/>
            <person name="Kim K."/>
            <person name="Hume D.A."/>
            <person name="Talbot R."/>
            <person name="Chow W."/>
            <person name="Howe K."/>
            <person name="Schwartz A.S."/>
            <person name="Watson M."/>
            <person name="Archibald A.L."/>
            <person name="Phillippy A.M."/>
            <person name="Smith T.P.L."/>
        </authorList>
    </citation>
    <scope>NUCLEOTIDE SEQUENCE [LARGE SCALE GENOMIC DNA]</scope>
</reference>
<dbReference type="Ensembl" id="ENSSSCT00070052342.1">
    <property type="protein sequence ID" value="ENSSSCP00070044299.1"/>
    <property type="gene ID" value="ENSSSCG00070026143.1"/>
</dbReference>
<name>A0A4X1VR65_PIG</name>
<accession>A0A4X1VR65</accession>
<sequence>NHKENNVLKLFKLLCNTFKNVKRLKVKRKLINEEFQSNTSGISPEKREKFAKRASHVDLTFRTSLCGAISHITHGRVPQNTLLWKQVAYCLCCPPNYLRYAFIKTKTQ</sequence>
<dbReference type="AlphaFoldDB" id="A0A4X1VR65"/>
<evidence type="ECO:0000313" key="2">
    <source>
        <dbReference type="Proteomes" id="UP000314985"/>
    </source>
</evidence>
<reference evidence="1" key="2">
    <citation type="submission" date="2025-08" db="UniProtKB">
        <authorList>
            <consortium name="Ensembl"/>
        </authorList>
    </citation>
    <scope>IDENTIFICATION</scope>
</reference>
<protein>
    <submittedName>
        <fullName evidence="1">Uncharacterized protein</fullName>
    </submittedName>
</protein>
<evidence type="ECO:0000313" key="1">
    <source>
        <dbReference type="Ensembl" id="ENSSSCP00070044299.1"/>
    </source>
</evidence>
<proteinExistence type="predicted"/>